<dbReference type="AlphaFoldDB" id="S8DNP2"/>
<feature type="region of interest" description="Disordered" evidence="1">
    <location>
        <begin position="559"/>
        <end position="634"/>
    </location>
</feature>
<dbReference type="OrthoDB" id="2790754at2759"/>
<feature type="compositionally biased region" description="Acidic residues" evidence="1">
    <location>
        <begin position="625"/>
        <end position="634"/>
    </location>
</feature>
<evidence type="ECO:0000313" key="4">
    <source>
        <dbReference type="Proteomes" id="UP000015241"/>
    </source>
</evidence>
<reference evidence="3 4" key="1">
    <citation type="journal article" date="2012" name="Science">
        <title>The Paleozoic origin of enzymatic lignin decomposition reconstructed from 31 fungal genomes.</title>
        <authorList>
            <person name="Floudas D."/>
            <person name="Binder M."/>
            <person name="Riley R."/>
            <person name="Barry K."/>
            <person name="Blanchette R.A."/>
            <person name="Henrissat B."/>
            <person name="Martinez A.T."/>
            <person name="Otillar R."/>
            <person name="Spatafora J.W."/>
            <person name="Yadav J.S."/>
            <person name="Aerts A."/>
            <person name="Benoit I."/>
            <person name="Boyd A."/>
            <person name="Carlson A."/>
            <person name="Copeland A."/>
            <person name="Coutinho P.M."/>
            <person name="de Vries R.P."/>
            <person name="Ferreira P."/>
            <person name="Findley K."/>
            <person name="Foster B."/>
            <person name="Gaskell J."/>
            <person name="Glotzer D."/>
            <person name="Gorecki P."/>
            <person name="Heitman J."/>
            <person name="Hesse C."/>
            <person name="Hori C."/>
            <person name="Igarashi K."/>
            <person name="Jurgens J.A."/>
            <person name="Kallen N."/>
            <person name="Kersten P."/>
            <person name="Kohler A."/>
            <person name="Kuees U."/>
            <person name="Kumar T.K.A."/>
            <person name="Kuo A."/>
            <person name="LaButti K."/>
            <person name="Larrondo L.F."/>
            <person name="Lindquist E."/>
            <person name="Ling A."/>
            <person name="Lombard V."/>
            <person name="Lucas S."/>
            <person name="Lundell T."/>
            <person name="Martin R."/>
            <person name="McLaughlin D.J."/>
            <person name="Morgenstern I."/>
            <person name="Morin E."/>
            <person name="Murat C."/>
            <person name="Nagy L.G."/>
            <person name="Nolan M."/>
            <person name="Ohm R.A."/>
            <person name="Patyshakuliyeva A."/>
            <person name="Rokas A."/>
            <person name="Ruiz-Duenas F.J."/>
            <person name="Sabat G."/>
            <person name="Salamov A."/>
            <person name="Samejima M."/>
            <person name="Schmutz J."/>
            <person name="Slot J.C."/>
            <person name="St John F."/>
            <person name="Stenlid J."/>
            <person name="Sun H."/>
            <person name="Sun S."/>
            <person name="Syed K."/>
            <person name="Tsang A."/>
            <person name="Wiebenga A."/>
            <person name="Young D."/>
            <person name="Pisabarro A."/>
            <person name="Eastwood D.C."/>
            <person name="Martin F."/>
            <person name="Cullen D."/>
            <person name="Grigoriev I.V."/>
            <person name="Hibbett D.S."/>
        </authorList>
    </citation>
    <scope>NUCLEOTIDE SEQUENCE</scope>
    <source>
        <strain evidence="4">FP-58527</strain>
    </source>
</reference>
<name>S8DNP2_FOMSC</name>
<feature type="compositionally biased region" description="Low complexity" evidence="1">
    <location>
        <begin position="584"/>
        <end position="598"/>
    </location>
</feature>
<dbReference type="EMBL" id="KE504316">
    <property type="protein sequence ID" value="EPS92953.1"/>
    <property type="molecule type" value="Genomic_DNA"/>
</dbReference>
<proteinExistence type="predicted"/>
<feature type="domain" description="DUF6532" evidence="2">
    <location>
        <begin position="419"/>
        <end position="505"/>
    </location>
</feature>
<sequence>MLPHPGCWTSTATQAPSISYLVLSSPTDGGGTFSSIHLSQDTYNRSITPIGTCGNNLHQLIKHIKAWKLLRNVFRDWLDHKDFPIFENKTVIHKIKLKQWDEILQFIKKDYPISQFSKFYYMSENQRLGVAIPLANHESGLRALSLGFKRSICLGPHHFFVNDTNHLVIARRTGKIPNSIVGIFMSRPVVNALHCAVGQVFLMQDVAVFEVAGSQRVDLVVNTLALMMDDHHNVPGDTPVDGVNAEGPVLFSCFKYVYETFVPARKPGIMDEDKWRSQLRQGVLAERTKVYWFTFNKDGKDNILELSKTHTTPEQWVNAGYTMPFLSSYRQADLMASGRFSKVKVQDIIHLHKLVLRRWEQKECEGNEWYLKHLKLGFDKLNNPEEGVDACKDVCNLLWIGAAQLHNQVKKEAKSIASTLNCKRPFQHAAIYTLIGRYWFSNPHKALMKSTKNAEERFLSMPDNLIVFVCNMIESVLADVATGVHQFTNKVYTPKWVNLMDLLKKARAPEVHATLKMFLGNSVRKTVAAQQVVKDSKPEEDGNNNSDFMSWKDIEVTMLPDRAGPSGSQDVSEHPVGGTFPTTSAPLPSVSSAPAFPALTSSAPTSSIRASAVQAPAASSLNTMDIEEETELDS</sequence>
<feature type="compositionally biased region" description="Polar residues" evidence="1">
    <location>
        <begin position="599"/>
        <end position="609"/>
    </location>
</feature>
<evidence type="ECO:0000256" key="1">
    <source>
        <dbReference type="SAM" id="MobiDB-lite"/>
    </source>
</evidence>
<accession>S8DNP2</accession>
<dbReference type="HOGENOM" id="CLU_431499_0_0_1"/>
<dbReference type="Pfam" id="PF20149">
    <property type="entry name" value="DUF6532"/>
    <property type="match status" value="1"/>
</dbReference>
<dbReference type="InParanoid" id="S8DNP2"/>
<organism evidence="3 4">
    <name type="scientific">Fomitopsis schrenkii</name>
    <name type="common">Brown rot fungus</name>
    <dbReference type="NCBI Taxonomy" id="2126942"/>
    <lineage>
        <taxon>Eukaryota</taxon>
        <taxon>Fungi</taxon>
        <taxon>Dikarya</taxon>
        <taxon>Basidiomycota</taxon>
        <taxon>Agaricomycotina</taxon>
        <taxon>Agaricomycetes</taxon>
        <taxon>Polyporales</taxon>
        <taxon>Fomitopsis</taxon>
    </lineage>
</organism>
<evidence type="ECO:0000259" key="2">
    <source>
        <dbReference type="Pfam" id="PF20149"/>
    </source>
</evidence>
<dbReference type="Proteomes" id="UP000015241">
    <property type="component" value="Unassembled WGS sequence"/>
</dbReference>
<dbReference type="InterPro" id="IPR045341">
    <property type="entry name" value="DUF6532"/>
</dbReference>
<evidence type="ECO:0000313" key="3">
    <source>
        <dbReference type="EMBL" id="EPS92953.1"/>
    </source>
</evidence>
<keyword evidence="4" id="KW-1185">Reference proteome</keyword>
<protein>
    <recommendedName>
        <fullName evidence="2">DUF6532 domain-containing protein</fullName>
    </recommendedName>
</protein>
<gene>
    <name evidence="3" type="ORF">FOMPIDRAFT_83077</name>
</gene>